<dbReference type="EMBL" id="RDOJ01000031">
    <property type="protein sequence ID" value="RLZ06404.1"/>
    <property type="molecule type" value="Genomic_DNA"/>
</dbReference>
<sequence length="127" mass="14569">MKHLLILLFLSIINISCAQEKNQRLILGEKYAKEVLEETLKNNKVHNVIDNKTPIIKNDSTAIKVAESILFEIYGENNIIKQKPYEIYKIESYYVISGTLPKNYVGGTFLIIINSFNSEIIRITHGK</sequence>
<dbReference type="Pfam" id="PF15631">
    <property type="entry name" value="Imm-NTF2-2"/>
    <property type="match status" value="1"/>
</dbReference>
<organism evidence="3 4">
    <name type="scientific">Faecalibacter macacae</name>
    <dbReference type="NCBI Taxonomy" id="1859289"/>
    <lineage>
        <taxon>Bacteria</taxon>
        <taxon>Pseudomonadati</taxon>
        <taxon>Bacteroidota</taxon>
        <taxon>Flavobacteriia</taxon>
        <taxon>Flavobacteriales</taxon>
        <taxon>Weeksellaceae</taxon>
        <taxon>Faecalibacter</taxon>
    </lineage>
</organism>
<evidence type="ECO:0000256" key="1">
    <source>
        <dbReference type="SAM" id="SignalP"/>
    </source>
</evidence>
<feature type="domain" description="NTF2 fold" evidence="2">
    <location>
        <begin position="61"/>
        <end position="127"/>
    </location>
</feature>
<keyword evidence="1" id="KW-0732">Signal</keyword>
<protein>
    <recommendedName>
        <fullName evidence="2">NTF2 fold domain-containing protein</fullName>
    </recommendedName>
</protein>
<feature type="chain" id="PRO_5018175396" description="NTF2 fold domain-containing protein" evidence="1">
    <location>
        <begin position="19"/>
        <end position="127"/>
    </location>
</feature>
<dbReference type="AlphaFoldDB" id="A0A3L9M4S0"/>
<proteinExistence type="predicted"/>
<comment type="caution">
    <text evidence="3">The sequence shown here is derived from an EMBL/GenBank/DDBJ whole genome shotgun (WGS) entry which is preliminary data.</text>
</comment>
<dbReference type="OrthoDB" id="886637at2"/>
<evidence type="ECO:0000259" key="2">
    <source>
        <dbReference type="Pfam" id="PF15631"/>
    </source>
</evidence>
<gene>
    <name evidence="3" type="ORF">EAH69_13670</name>
</gene>
<dbReference type="Proteomes" id="UP000275348">
    <property type="component" value="Unassembled WGS sequence"/>
</dbReference>
<feature type="signal peptide" evidence="1">
    <location>
        <begin position="1"/>
        <end position="18"/>
    </location>
</feature>
<keyword evidence="4" id="KW-1185">Reference proteome</keyword>
<dbReference type="InterPro" id="IPR028921">
    <property type="entry name" value="NTF2_fold_dom"/>
</dbReference>
<dbReference type="RefSeq" id="WP_121935777.1">
    <property type="nucleotide sequence ID" value="NZ_RDOJ01000031.1"/>
</dbReference>
<reference evidence="3 4" key="1">
    <citation type="submission" date="2018-10" db="EMBL/GenBank/DDBJ databases">
        <authorList>
            <person name="Chen X."/>
        </authorList>
    </citation>
    <scope>NUCLEOTIDE SEQUENCE [LARGE SCALE GENOMIC DNA]</scope>
    <source>
        <strain evidence="3 4">YIM 102668</strain>
    </source>
</reference>
<accession>A0A3L9M4S0</accession>
<evidence type="ECO:0000313" key="4">
    <source>
        <dbReference type="Proteomes" id="UP000275348"/>
    </source>
</evidence>
<name>A0A3L9M4S0_9FLAO</name>
<evidence type="ECO:0000313" key="3">
    <source>
        <dbReference type="EMBL" id="RLZ06404.1"/>
    </source>
</evidence>